<dbReference type="InterPro" id="IPR003477">
    <property type="entry name" value="PemK-like"/>
</dbReference>
<dbReference type="PANTHER" id="PTHR33988:SF2">
    <property type="entry name" value="ENDORIBONUCLEASE MAZF"/>
    <property type="match status" value="1"/>
</dbReference>
<name>A0A3B0YZK4_9ZZZZ</name>
<proteinExistence type="predicted"/>
<dbReference type="PANTHER" id="PTHR33988">
    <property type="entry name" value="ENDORIBONUCLEASE MAZF-RELATED"/>
    <property type="match status" value="1"/>
</dbReference>
<dbReference type="SUPFAM" id="SSF50118">
    <property type="entry name" value="Cell growth inhibitor/plasmid maintenance toxic component"/>
    <property type="match status" value="1"/>
</dbReference>
<reference evidence="1" key="1">
    <citation type="submission" date="2018-06" db="EMBL/GenBank/DDBJ databases">
        <authorList>
            <person name="Zhirakovskaya E."/>
        </authorList>
    </citation>
    <scope>NUCLEOTIDE SEQUENCE</scope>
</reference>
<dbReference type="GO" id="GO:0006402">
    <property type="term" value="P:mRNA catabolic process"/>
    <property type="evidence" value="ECO:0007669"/>
    <property type="project" value="TreeGrafter"/>
</dbReference>
<organism evidence="1">
    <name type="scientific">hydrothermal vent metagenome</name>
    <dbReference type="NCBI Taxonomy" id="652676"/>
    <lineage>
        <taxon>unclassified sequences</taxon>
        <taxon>metagenomes</taxon>
        <taxon>ecological metagenomes</taxon>
    </lineage>
</organism>
<evidence type="ECO:0000313" key="1">
    <source>
        <dbReference type="EMBL" id="VAW82140.1"/>
    </source>
</evidence>
<dbReference type="GO" id="GO:0003677">
    <property type="term" value="F:DNA binding"/>
    <property type="evidence" value="ECO:0007669"/>
    <property type="project" value="InterPro"/>
</dbReference>
<sequence>MVVKKGEVWWASLEEPQGSEPGFRCPVVIISSNDFNKSKIQTVIVAAITSNTRLADAPGNIKLTKKGSGLNRESVVNISQLLTLDKSFLSEKAGKLNTKQNQLLNYGLQLVLDI</sequence>
<dbReference type="Gene3D" id="2.30.30.110">
    <property type="match status" value="1"/>
</dbReference>
<dbReference type="InterPro" id="IPR011067">
    <property type="entry name" value="Plasmid_toxin/cell-grow_inhib"/>
</dbReference>
<dbReference type="GO" id="GO:0016075">
    <property type="term" value="P:rRNA catabolic process"/>
    <property type="evidence" value="ECO:0007669"/>
    <property type="project" value="TreeGrafter"/>
</dbReference>
<dbReference type="Pfam" id="PF02452">
    <property type="entry name" value="PemK_toxin"/>
    <property type="match status" value="1"/>
</dbReference>
<dbReference type="AlphaFoldDB" id="A0A3B0YZK4"/>
<dbReference type="PIRSF" id="PIRSF033490">
    <property type="entry name" value="MazF"/>
    <property type="match status" value="1"/>
</dbReference>
<protein>
    <recommendedName>
        <fullName evidence="2">Programmed cell death toxin YdcE</fullName>
    </recommendedName>
</protein>
<dbReference type="GO" id="GO:0004521">
    <property type="term" value="F:RNA endonuclease activity"/>
    <property type="evidence" value="ECO:0007669"/>
    <property type="project" value="TreeGrafter"/>
</dbReference>
<accession>A0A3B0YZK4</accession>
<gene>
    <name evidence="1" type="ORF">MNBD_GAMMA13-1566</name>
</gene>
<evidence type="ECO:0008006" key="2">
    <source>
        <dbReference type="Google" id="ProtNLM"/>
    </source>
</evidence>
<dbReference type="EMBL" id="UOFK01000299">
    <property type="protein sequence ID" value="VAW82140.1"/>
    <property type="molecule type" value="Genomic_DNA"/>
</dbReference>